<evidence type="ECO:0000256" key="1">
    <source>
        <dbReference type="ARBA" id="ARBA00006738"/>
    </source>
</evidence>
<evidence type="ECO:0000313" key="3">
    <source>
        <dbReference type="EMBL" id="MDG4945479.1"/>
    </source>
</evidence>
<dbReference type="Pfam" id="PF02021">
    <property type="entry name" value="UPF0102"/>
    <property type="match status" value="1"/>
</dbReference>
<dbReference type="Proteomes" id="UP001152599">
    <property type="component" value="Unassembled WGS sequence"/>
</dbReference>
<evidence type="ECO:0000313" key="4">
    <source>
        <dbReference type="Proteomes" id="UP001152599"/>
    </source>
</evidence>
<sequence>MAEHNDFGRIAEEFIAQKYLANGYEILERNWRFHPLEIDIIAQKDDMLAIVEVKARAYDTFVEPTEAVNLTKKRNLVKAANEYMEINEIELECRFDIAVVIKKSDGLASTILIDAFEPFEL</sequence>
<name>A0A9X4RX34_9FLAO</name>
<accession>A0A9X4RX34</accession>
<dbReference type="AlphaFoldDB" id="A0A9X4RX34"/>
<dbReference type="InterPro" id="IPR003509">
    <property type="entry name" value="UPF0102_YraN-like"/>
</dbReference>
<dbReference type="EMBL" id="JANCMU010000001">
    <property type="protein sequence ID" value="MDG4945479.1"/>
    <property type="molecule type" value="Genomic_DNA"/>
</dbReference>
<comment type="caution">
    <text evidence="3">The sequence shown here is derived from an EMBL/GenBank/DDBJ whole genome shotgun (WGS) entry which is preliminary data.</text>
</comment>
<reference evidence="3" key="1">
    <citation type="submission" date="2022-07" db="EMBL/GenBank/DDBJ databases">
        <title>Description and genome-wide analysis of Profundicola chukchiensis gen. nov., sp. nov., marine bacteria isolated from bottom sediments of the Chukchi Sea.</title>
        <authorList>
            <person name="Romanenko L."/>
            <person name="Otstavnykh N."/>
            <person name="Kurilenko V."/>
            <person name="Eremeev V."/>
            <person name="Velansky P."/>
            <person name="Mikhailov V."/>
            <person name="Isaeva M."/>
        </authorList>
    </citation>
    <scope>NUCLEOTIDE SEQUENCE</scope>
    <source>
        <strain evidence="3">KMM 9713</strain>
    </source>
</reference>
<dbReference type="InterPro" id="IPR011335">
    <property type="entry name" value="Restrct_endonuc-II-like"/>
</dbReference>
<comment type="similarity">
    <text evidence="1 2">Belongs to the UPF0102 family.</text>
</comment>
<dbReference type="PANTHER" id="PTHR34039:SF1">
    <property type="entry name" value="UPF0102 PROTEIN YRAN"/>
    <property type="match status" value="1"/>
</dbReference>
<keyword evidence="4" id="KW-1185">Reference proteome</keyword>
<dbReference type="SUPFAM" id="SSF52980">
    <property type="entry name" value="Restriction endonuclease-like"/>
    <property type="match status" value="1"/>
</dbReference>
<evidence type="ECO:0000256" key="2">
    <source>
        <dbReference type="HAMAP-Rule" id="MF_00048"/>
    </source>
</evidence>
<dbReference type="HAMAP" id="MF_00048">
    <property type="entry name" value="UPF0102"/>
    <property type="match status" value="1"/>
</dbReference>
<proteinExistence type="inferred from homology"/>
<dbReference type="PANTHER" id="PTHR34039">
    <property type="entry name" value="UPF0102 PROTEIN YRAN"/>
    <property type="match status" value="1"/>
</dbReference>
<organism evidence="3 4">
    <name type="scientific">Profundicola chukchiensis</name>
    <dbReference type="NCBI Taxonomy" id="2961959"/>
    <lineage>
        <taxon>Bacteria</taxon>
        <taxon>Pseudomonadati</taxon>
        <taxon>Bacteroidota</taxon>
        <taxon>Flavobacteriia</taxon>
        <taxon>Flavobacteriales</taxon>
        <taxon>Weeksellaceae</taxon>
        <taxon>Profundicola</taxon>
    </lineage>
</organism>
<dbReference type="CDD" id="cd20736">
    <property type="entry name" value="PoNe_Nuclease"/>
    <property type="match status" value="1"/>
</dbReference>
<dbReference type="RefSeq" id="WP_304420084.1">
    <property type="nucleotide sequence ID" value="NZ_JANCMU010000001.1"/>
</dbReference>
<protein>
    <recommendedName>
        <fullName evidence="2">UPF0102 protein NMK71_03555</fullName>
    </recommendedName>
</protein>
<dbReference type="Gene3D" id="3.40.1350.10">
    <property type="match status" value="1"/>
</dbReference>
<dbReference type="GO" id="GO:0003676">
    <property type="term" value="F:nucleic acid binding"/>
    <property type="evidence" value="ECO:0007669"/>
    <property type="project" value="InterPro"/>
</dbReference>
<dbReference type="InterPro" id="IPR011856">
    <property type="entry name" value="tRNA_endonuc-like_dom_sf"/>
</dbReference>
<gene>
    <name evidence="3" type="ORF">NMK71_03555</name>
</gene>